<evidence type="ECO:0000256" key="1">
    <source>
        <dbReference type="ARBA" id="ARBA00022603"/>
    </source>
</evidence>
<dbReference type="GO" id="GO:0043565">
    <property type="term" value="F:sequence-specific DNA binding"/>
    <property type="evidence" value="ECO:0007669"/>
    <property type="project" value="TreeGrafter"/>
</dbReference>
<dbReference type="AlphaFoldDB" id="A0A4R5D9H3"/>
<keyword evidence="1 4" id="KW-0489">Methyltransferase</keyword>
<dbReference type="PANTHER" id="PTHR30481:SF2">
    <property type="entry name" value="SITE-SPECIFIC DNA-METHYLTRANSFERASE (ADENINE-SPECIFIC)"/>
    <property type="match status" value="1"/>
</dbReference>
<dbReference type="GO" id="GO:1904047">
    <property type="term" value="F:S-adenosyl-L-methionine binding"/>
    <property type="evidence" value="ECO:0007669"/>
    <property type="project" value="TreeGrafter"/>
</dbReference>
<dbReference type="Gene3D" id="3.40.50.150">
    <property type="entry name" value="Vaccinia Virus protein VP39"/>
    <property type="match status" value="2"/>
</dbReference>
<name>A0A4R5D9H3_9BACT</name>
<dbReference type="GO" id="GO:0006298">
    <property type="term" value="P:mismatch repair"/>
    <property type="evidence" value="ECO:0007669"/>
    <property type="project" value="TreeGrafter"/>
</dbReference>
<gene>
    <name evidence="4" type="ORF">E0F88_33300</name>
</gene>
<dbReference type="PANTHER" id="PTHR30481">
    <property type="entry name" value="DNA ADENINE METHYLASE"/>
    <property type="match status" value="1"/>
</dbReference>
<evidence type="ECO:0000313" key="5">
    <source>
        <dbReference type="Proteomes" id="UP000294850"/>
    </source>
</evidence>
<evidence type="ECO:0000256" key="2">
    <source>
        <dbReference type="ARBA" id="ARBA00022679"/>
    </source>
</evidence>
<dbReference type="Proteomes" id="UP000294850">
    <property type="component" value="Unassembled WGS sequence"/>
</dbReference>
<keyword evidence="5" id="KW-1185">Reference proteome</keyword>
<dbReference type="InterPro" id="IPR029063">
    <property type="entry name" value="SAM-dependent_MTases_sf"/>
</dbReference>
<keyword evidence="3" id="KW-0949">S-adenosyl-L-methionine</keyword>
<organism evidence="4 5">
    <name type="scientific">Dyadobacter psychrotolerans</name>
    <dbReference type="NCBI Taxonomy" id="2541721"/>
    <lineage>
        <taxon>Bacteria</taxon>
        <taxon>Pseudomonadati</taxon>
        <taxon>Bacteroidota</taxon>
        <taxon>Cytophagia</taxon>
        <taxon>Cytophagales</taxon>
        <taxon>Spirosomataceae</taxon>
        <taxon>Dyadobacter</taxon>
    </lineage>
</organism>
<dbReference type="InterPro" id="IPR012327">
    <property type="entry name" value="MeTrfase_D12"/>
</dbReference>
<protein>
    <submittedName>
        <fullName evidence="4">DNA adenine methylase</fullName>
    </submittedName>
</protein>
<evidence type="ECO:0000256" key="3">
    <source>
        <dbReference type="ARBA" id="ARBA00022691"/>
    </source>
</evidence>
<proteinExistence type="predicted"/>
<dbReference type="GO" id="GO:0032259">
    <property type="term" value="P:methylation"/>
    <property type="evidence" value="ECO:0007669"/>
    <property type="project" value="UniProtKB-KW"/>
</dbReference>
<dbReference type="GO" id="GO:0009307">
    <property type="term" value="P:DNA restriction-modification system"/>
    <property type="evidence" value="ECO:0007669"/>
    <property type="project" value="InterPro"/>
</dbReference>
<sequence>MNKQLNLFGAELELDEPKNKVVNVASVPQRSPFRYPGGKTWLIPTVRKWLKQDKKPIPLMIEPFAGGGIVSLTAAFENLAEKVIMTELDPEISAVWETIFSDDNQWLADKILHFNLSIETAKAALEIDIKQVRDIGFNTILKNRICHGGIITKGAGFLKNGENGKGIASRWYAKTLYDRITAIQQIIKKVEYKSYDAFQILEDYRDCSDCYFFIDPPYTKAGKRLYTFYDLDHAKLFEYVAKVKGRFMLTYDDTEEIRGLADKFGLRYTTIPMKTTHHLEKNEIIISDNLEW</sequence>
<accession>A0A4R5D9H3</accession>
<dbReference type="Pfam" id="PF02086">
    <property type="entry name" value="MethyltransfD12"/>
    <property type="match status" value="2"/>
</dbReference>
<dbReference type="SUPFAM" id="SSF53335">
    <property type="entry name" value="S-adenosyl-L-methionine-dependent methyltransferases"/>
    <property type="match status" value="1"/>
</dbReference>
<keyword evidence="2" id="KW-0808">Transferase</keyword>
<dbReference type="GO" id="GO:0009007">
    <property type="term" value="F:site-specific DNA-methyltransferase (adenine-specific) activity"/>
    <property type="evidence" value="ECO:0007669"/>
    <property type="project" value="UniProtKB-EC"/>
</dbReference>
<comment type="caution">
    <text evidence="4">The sequence shown here is derived from an EMBL/GenBank/DDBJ whole genome shotgun (WGS) entry which is preliminary data.</text>
</comment>
<dbReference type="OrthoDB" id="9805629at2"/>
<reference evidence="4 5" key="1">
    <citation type="submission" date="2019-03" db="EMBL/GenBank/DDBJ databases">
        <title>Dyadobacter AR-3-6 sp. nov., isolated from arctic soil.</title>
        <authorList>
            <person name="Chaudhary D.K."/>
        </authorList>
    </citation>
    <scope>NUCLEOTIDE SEQUENCE [LARGE SCALE GENOMIC DNA]</scope>
    <source>
        <strain evidence="4 5">AR-3-6</strain>
    </source>
</reference>
<evidence type="ECO:0000313" key="4">
    <source>
        <dbReference type="EMBL" id="TDE08064.1"/>
    </source>
</evidence>
<dbReference type="PRINTS" id="PR00505">
    <property type="entry name" value="D12N6MTFRASE"/>
</dbReference>
<dbReference type="EMBL" id="SMFL01000031">
    <property type="protein sequence ID" value="TDE08064.1"/>
    <property type="molecule type" value="Genomic_DNA"/>
</dbReference>